<evidence type="ECO:0000313" key="4">
    <source>
        <dbReference type="EMBL" id="KAG1309133.1"/>
    </source>
</evidence>
<accession>A0A9P6XAH5</accession>
<dbReference type="PROSITE" id="PS51719">
    <property type="entry name" value="G_SEPTIN"/>
    <property type="match status" value="1"/>
</dbReference>
<organism evidence="4 5">
    <name type="scientific">Rhizopus oryzae</name>
    <name type="common">Mucormycosis agent</name>
    <name type="synonym">Rhizopus arrhizus var. delemar</name>
    <dbReference type="NCBI Taxonomy" id="64495"/>
    <lineage>
        <taxon>Eukaryota</taxon>
        <taxon>Fungi</taxon>
        <taxon>Fungi incertae sedis</taxon>
        <taxon>Mucoromycota</taxon>
        <taxon>Mucoromycotina</taxon>
        <taxon>Mucoromycetes</taxon>
        <taxon>Mucorales</taxon>
        <taxon>Mucorineae</taxon>
        <taxon>Rhizopodaceae</taxon>
        <taxon>Rhizopus</taxon>
    </lineage>
</organism>
<dbReference type="InterPro" id="IPR030379">
    <property type="entry name" value="G_SEPTIN_dom"/>
</dbReference>
<dbReference type="SUPFAM" id="SSF52540">
    <property type="entry name" value="P-loop containing nucleoside triphosphate hydrolases"/>
    <property type="match status" value="1"/>
</dbReference>
<gene>
    <name evidence="4" type="ORF">G6F64_005539</name>
</gene>
<sequence length="407" mass="46227">MLYSQKISYHSRSKKDAVSYLNVIVVGASGSGKTCFIRTLYEALRQDMIQGTFKESKHKSLKGCVEPTEEMYTISMHIEDGGRRTALTLTDTPGFTSNSQLVEQLKAITQHIDSQFARTLAEESKVKRDAKASDTHIHACIYFMSESNIHGLSEVDKFILKALSSRVNVIPVLSKADTLSTAHVEKLKNIIKEEIFDVYRIPIYGHIQFDEDDEDEEMDDDNSIYKDGSYLSRAMDMLQECVCEDRDEDARSMLQYLRAIPFSLINYEEDPHTGRPIQLIPCEANGSCYTSTASLPEYSSHQNNSLDSITSSSSLIRPQSLLGMGSRQTLGRRYPWAAVECFNPTHCDFLILKRILLSSHREMLKIDTFECFYERYRTQQLIGNRTVQNSPEDTPELDQELGSPMLS</sequence>
<reference evidence="4" key="1">
    <citation type="journal article" date="2020" name="Microb. Genom.">
        <title>Genetic diversity of clinical and environmental Mucorales isolates obtained from an investigation of mucormycosis cases among solid organ transplant recipients.</title>
        <authorList>
            <person name="Nguyen M.H."/>
            <person name="Kaul D."/>
            <person name="Muto C."/>
            <person name="Cheng S.J."/>
            <person name="Richter R.A."/>
            <person name="Bruno V.M."/>
            <person name="Liu G."/>
            <person name="Beyhan S."/>
            <person name="Sundermann A.J."/>
            <person name="Mounaud S."/>
            <person name="Pasculle A.W."/>
            <person name="Nierman W.C."/>
            <person name="Driscoll E."/>
            <person name="Cumbie R."/>
            <person name="Clancy C.J."/>
            <person name="Dupont C.L."/>
        </authorList>
    </citation>
    <scope>NUCLEOTIDE SEQUENCE</scope>
    <source>
        <strain evidence="4">GL11</strain>
    </source>
</reference>
<comment type="caution">
    <text evidence="4">The sequence shown here is derived from an EMBL/GenBank/DDBJ whole genome shotgun (WGS) entry which is preliminary data.</text>
</comment>
<dbReference type="InterPro" id="IPR027417">
    <property type="entry name" value="P-loop_NTPase"/>
</dbReference>
<dbReference type="EMBL" id="JAANQT010000680">
    <property type="protein sequence ID" value="KAG1309133.1"/>
    <property type="molecule type" value="Genomic_DNA"/>
</dbReference>
<evidence type="ECO:0000256" key="2">
    <source>
        <dbReference type="SAM" id="MobiDB-lite"/>
    </source>
</evidence>
<evidence type="ECO:0000259" key="3">
    <source>
        <dbReference type="PROSITE" id="PS51719"/>
    </source>
</evidence>
<keyword evidence="1" id="KW-0547">Nucleotide-binding</keyword>
<name>A0A9P6XAH5_RHIOR</name>
<dbReference type="Pfam" id="PF00735">
    <property type="entry name" value="Septin"/>
    <property type="match status" value="2"/>
</dbReference>
<keyword evidence="5" id="KW-1185">Reference proteome</keyword>
<keyword evidence="1" id="KW-0342">GTP-binding</keyword>
<feature type="domain" description="Septin-type G" evidence="3">
    <location>
        <begin position="17"/>
        <end position="383"/>
    </location>
</feature>
<protein>
    <recommendedName>
        <fullName evidence="3">Septin-type G domain-containing protein</fullName>
    </recommendedName>
</protein>
<evidence type="ECO:0000313" key="5">
    <source>
        <dbReference type="Proteomes" id="UP000716291"/>
    </source>
</evidence>
<dbReference type="GO" id="GO:0005525">
    <property type="term" value="F:GTP binding"/>
    <property type="evidence" value="ECO:0007669"/>
    <property type="project" value="UniProtKB-KW"/>
</dbReference>
<dbReference type="AlphaFoldDB" id="A0A9P6XAH5"/>
<feature type="region of interest" description="Disordered" evidence="2">
    <location>
        <begin position="384"/>
        <end position="407"/>
    </location>
</feature>
<dbReference type="Proteomes" id="UP000716291">
    <property type="component" value="Unassembled WGS sequence"/>
</dbReference>
<evidence type="ECO:0000256" key="1">
    <source>
        <dbReference type="RuleBase" id="RU004560"/>
    </source>
</evidence>
<dbReference type="PANTHER" id="PTHR18884">
    <property type="entry name" value="SEPTIN"/>
    <property type="match status" value="1"/>
</dbReference>
<proteinExistence type="inferred from homology"/>
<dbReference type="OrthoDB" id="416553at2759"/>
<dbReference type="Gene3D" id="3.40.50.300">
    <property type="entry name" value="P-loop containing nucleotide triphosphate hydrolases"/>
    <property type="match status" value="1"/>
</dbReference>
<comment type="similarity">
    <text evidence="1">Belongs to the TRAFAC class TrmE-Era-EngA-EngB-Septin-like GTPase superfamily. Septin GTPase family.</text>
</comment>